<dbReference type="EMBL" id="LATX01001925">
    <property type="protein sequence ID" value="KTB36101.1"/>
    <property type="molecule type" value="Genomic_DNA"/>
</dbReference>
<feature type="region of interest" description="Disordered" evidence="1">
    <location>
        <begin position="1"/>
        <end position="22"/>
    </location>
</feature>
<dbReference type="AlphaFoldDB" id="A0A0W0FIK6"/>
<protein>
    <submittedName>
        <fullName evidence="2">Uncharacterized protein</fullName>
    </submittedName>
</protein>
<dbReference type="Proteomes" id="UP000054988">
    <property type="component" value="Unassembled WGS sequence"/>
</dbReference>
<evidence type="ECO:0000313" key="3">
    <source>
        <dbReference type="Proteomes" id="UP000054988"/>
    </source>
</evidence>
<evidence type="ECO:0000256" key="1">
    <source>
        <dbReference type="SAM" id="MobiDB-lite"/>
    </source>
</evidence>
<name>A0A0W0FIK6_MONRR</name>
<gene>
    <name evidence="2" type="ORF">WG66_11319</name>
</gene>
<evidence type="ECO:0000313" key="2">
    <source>
        <dbReference type="EMBL" id="KTB36101.1"/>
    </source>
</evidence>
<organism evidence="2 3">
    <name type="scientific">Moniliophthora roreri</name>
    <name type="common">Frosty pod rot fungus</name>
    <name type="synonym">Monilia roreri</name>
    <dbReference type="NCBI Taxonomy" id="221103"/>
    <lineage>
        <taxon>Eukaryota</taxon>
        <taxon>Fungi</taxon>
        <taxon>Dikarya</taxon>
        <taxon>Basidiomycota</taxon>
        <taxon>Agaricomycotina</taxon>
        <taxon>Agaricomycetes</taxon>
        <taxon>Agaricomycetidae</taxon>
        <taxon>Agaricales</taxon>
        <taxon>Marasmiineae</taxon>
        <taxon>Marasmiaceae</taxon>
        <taxon>Moniliophthora</taxon>
    </lineage>
</organism>
<reference evidence="2 3" key="1">
    <citation type="submission" date="2015-12" db="EMBL/GenBank/DDBJ databases">
        <title>Draft genome sequence of Moniliophthora roreri, the causal agent of frosty pod rot of cacao.</title>
        <authorList>
            <person name="Aime M.C."/>
            <person name="Diaz-Valderrama J.R."/>
            <person name="Kijpornyongpan T."/>
            <person name="Phillips-Mora W."/>
        </authorList>
    </citation>
    <scope>NUCLEOTIDE SEQUENCE [LARGE SCALE GENOMIC DNA]</scope>
    <source>
        <strain evidence="2 3">MCA 2952</strain>
    </source>
</reference>
<sequence>MFNSVQEGFPPKRNPRGFNNKSIKKPFTEALSLADDPILLKDPWKKEKDYAETWLNKEKNNKNATLPPKPKKECPIVKKSEKELQEQRKKIAQMFQDKGLAAEH</sequence>
<comment type="caution">
    <text evidence="2">The sequence shown here is derived from an EMBL/GenBank/DDBJ whole genome shotgun (WGS) entry which is preliminary data.</text>
</comment>
<accession>A0A0W0FIK6</accession>
<proteinExistence type="predicted"/>